<feature type="region of interest" description="Disordered" evidence="4">
    <location>
        <begin position="289"/>
        <end position="312"/>
    </location>
</feature>
<feature type="domain" description="HTH lysR-type" evidence="5">
    <location>
        <begin position="1"/>
        <end position="58"/>
    </location>
</feature>
<keyword evidence="1" id="KW-0805">Transcription regulation</keyword>
<dbReference type="RefSeq" id="WP_216957651.1">
    <property type="nucleotide sequence ID" value="NZ_JAHOPB010000001.1"/>
</dbReference>
<dbReference type="InterPro" id="IPR000847">
    <property type="entry name" value="LysR_HTH_N"/>
</dbReference>
<feature type="compositionally biased region" description="Basic residues" evidence="4">
    <location>
        <begin position="295"/>
        <end position="312"/>
    </location>
</feature>
<reference evidence="6 7" key="1">
    <citation type="submission" date="2021-06" db="EMBL/GenBank/DDBJ databases">
        <authorList>
            <person name="Lee D.H."/>
        </authorList>
    </citation>
    <scope>NUCLEOTIDE SEQUENCE [LARGE SCALE GENOMIC DNA]</scope>
    <source>
        <strain evidence="6 7">MMS21-HV4-11</strain>
    </source>
</reference>
<evidence type="ECO:0000313" key="6">
    <source>
        <dbReference type="EMBL" id="MBU8873407.1"/>
    </source>
</evidence>
<dbReference type="PROSITE" id="PS50931">
    <property type="entry name" value="HTH_LYSR"/>
    <property type="match status" value="1"/>
</dbReference>
<dbReference type="EMBL" id="JAHOPB010000001">
    <property type="protein sequence ID" value="MBU8873407.1"/>
    <property type="molecule type" value="Genomic_DNA"/>
</dbReference>
<evidence type="ECO:0000256" key="3">
    <source>
        <dbReference type="ARBA" id="ARBA00023163"/>
    </source>
</evidence>
<evidence type="ECO:0000313" key="7">
    <source>
        <dbReference type="Proteomes" id="UP000727907"/>
    </source>
</evidence>
<name>A0ABS6II22_9HYPH</name>
<dbReference type="CDD" id="cd08427">
    <property type="entry name" value="PBP2_LTTR_like_2"/>
    <property type="match status" value="1"/>
</dbReference>
<dbReference type="Proteomes" id="UP000727907">
    <property type="component" value="Unassembled WGS sequence"/>
</dbReference>
<accession>A0ABS6II22</accession>
<dbReference type="Pfam" id="PF00126">
    <property type="entry name" value="HTH_1"/>
    <property type="match status" value="1"/>
</dbReference>
<keyword evidence="3" id="KW-0804">Transcription</keyword>
<dbReference type="Pfam" id="PF03466">
    <property type="entry name" value="LysR_substrate"/>
    <property type="match status" value="1"/>
</dbReference>
<evidence type="ECO:0000256" key="1">
    <source>
        <dbReference type="ARBA" id="ARBA00023015"/>
    </source>
</evidence>
<evidence type="ECO:0000259" key="5">
    <source>
        <dbReference type="PROSITE" id="PS50931"/>
    </source>
</evidence>
<keyword evidence="7" id="KW-1185">Reference proteome</keyword>
<dbReference type="PANTHER" id="PTHR30419">
    <property type="entry name" value="HTH-TYPE TRANSCRIPTIONAL REGULATOR YBHD"/>
    <property type="match status" value="1"/>
</dbReference>
<evidence type="ECO:0000256" key="2">
    <source>
        <dbReference type="ARBA" id="ARBA00023125"/>
    </source>
</evidence>
<gene>
    <name evidence="6" type="ORF">KQ910_06500</name>
</gene>
<organism evidence="6 7">
    <name type="scientific">Reyranella humidisoli</name>
    <dbReference type="NCBI Taxonomy" id="2849149"/>
    <lineage>
        <taxon>Bacteria</taxon>
        <taxon>Pseudomonadati</taxon>
        <taxon>Pseudomonadota</taxon>
        <taxon>Alphaproteobacteria</taxon>
        <taxon>Hyphomicrobiales</taxon>
        <taxon>Reyranellaceae</taxon>
        <taxon>Reyranella</taxon>
    </lineage>
</organism>
<sequence length="312" mass="33703">MSLRALRTLQAIARHGSFAGAGKAVGLTQSAVSLQVKALEEEFGAPLFDRSRRLPVLTEAGRIVVARSAEVLALYDDISAALGDERSLAGRLRVGAVQTALAGVLPDALVALNRAHPRVRVSVSVGLSAEMAEKVAAGELDAALTTEPVRPYPAGLVWTPLYQDRFWLFAPPGQARRSARDLLAELPFIRFDSKAWAGRVIDRELRRMRVEVHEEMVLDSQDVILRMVEKGLGVAVLAVSDEIFAGLPLTCLPFGEPQLIRNIVMLERQDRRGGGLAVALADAVKGAKEAASATARKRPKVSRKAKPRRSSP</sequence>
<protein>
    <submittedName>
        <fullName evidence="6">LysR family transcriptional regulator</fullName>
    </submittedName>
</protein>
<dbReference type="InterPro" id="IPR050950">
    <property type="entry name" value="HTH-type_LysR_regulators"/>
</dbReference>
<comment type="caution">
    <text evidence="6">The sequence shown here is derived from an EMBL/GenBank/DDBJ whole genome shotgun (WGS) entry which is preliminary data.</text>
</comment>
<evidence type="ECO:0000256" key="4">
    <source>
        <dbReference type="SAM" id="MobiDB-lite"/>
    </source>
</evidence>
<dbReference type="InterPro" id="IPR005119">
    <property type="entry name" value="LysR_subst-bd"/>
</dbReference>
<proteinExistence type="predicted"/>
<keyword evidence="2" id="KW-0238">DNA-binding</keyword>